<keyword evidence="11" id="KW-0175">Coiled coil</keyword>
<comment type="function">
    <text evidence="7 9">Participates actively in the response to hyperosmotic and heat shock by preventing the aggregation of stress-denatured proteins, in association with DnaK and GrpE. It is the nucleotide exchange factor for DnaK and may function as a thermosensor. Unfolded proteins bind initially to DnaJ; upon interaction with the DnaJ-bound protein, DnaK hydrolyzes its bound ATP, resulting in the formation of a stable complex. GrpE releases ADP from DnaK; ATP binding to DnaK triggers the release of the substrate protein, thus completing the reaction cycle. Several rounds of ATP-dependent interactions between DnaJ, DnaK and GrpE are required for fully efficient folding.</text>
</comment>
<dbReference type="FunFam" id="2.30.22.10:FF:000001">
    <property type="entry name" value="Protein GrpE"/>
    <property type="match status" value="1"/>
</dbReference>
<reference evidence="12" key="1">
    <citation type="submission" date="2020-10" db="EMBL/GenBank/DDBJ databases">
        <authorList>
            <person name="Gilroy R."/>
        </authorList>
    </citation>
    <scope>NUCLEOTIDE SEQUENCE</scope>
    <source>
        <strain evidence="12">CHK195-4489</strain>
    </source>
</reference>
<dbReference type="HAMAP" id="MF_01151">
    <property type="entry name" value="GrpE"/>
    <property type="match status" value="1"/>
</dbReference>
<evidence type="ECO:0000256" key="4">
    <source>
        <dbReference type="ARBA" id="ARBA00022490"/>
    </source>
</evidence>
<evidence type="ECO:0000256" key="5">
    <source>
        <dbReference type="ARBA" id="ARBA00023016"/>
    </source>
</evidence>
<gene>
    <name evidence="12" type="primary">grpE</name>
    <name evidence="12" type="ORF">IAD50_02560</name>
</gene>
<evidence type="ECO:0000256" key="3">
    <source>
        <dbReference type="ARBA" id="ARBA00011738"/>
    </source>
</evidence>
<protein>
    <recommendedName>
        <fullName evidence="8 9">Protein GrpE</fullName>
    </recommendedName>
</protein>
<dbReference type="GO" id="GO:0005737">
    <property type="term" value="C:cytoplasm"/>
    <property type="evidence" value="ECO:0007669"/>
    <property type="project" value="UniProtKB-SubCell"/>
</dbReference>
<feature type="coiled-coil region" evidence="11">
    <location>
        <begin position="6"/>
        <end position="47"/>
    </location>
</feature>
<keyword evidence="6 9" id="KW-0143">Chaperone</keyword>
<evidence type="ECO:0000256" key="1">
    <source>
        <dbReference type="ARBA" id="ARBA00004496"/>
    </source>
</evidence>
<dbReference type="InterPro" id="IPR000740">
    <property type="entry name" value="GrpE"/>
</dbReference>
<dbReference type="InterPro" id="IPR013805">
    <property type="entry name" value="GrpE_CC"/>
</dbReference>
<keyword evidence="5 9" id="KW-0346">Stress response</keyword>
<organism evidence="12 13">
    <name type="scientific">Candidatus Egerieisoma faecipullorum</name>
    <dbReference type="NCBI Taxonomy" id="2840963"/>
    <lineage>
        <taxon>Bacteria</taxon>
        <taxon>Bacillati</taxon>
        <taxon>Bacillota</taxon>
        <taxon>Clostridia</taxon>
        <taxon>Eubacteriales</taxon>
        <taxon>Clostridiaceae</taxon>
        <taxon>Clostridiaceae incertae sedis</taxon>
        <taxon>Candidatus Egerieisoma</taxon>
    </lineage>
</organism>
<proteinExistence type="inferred from homology"/>
<dbReference type="SUPFAM" id="SSF51064">
    <property type="entry name" value="Head domain of nucleotide exchange factor GrpE"/>
    <property type="match status" value="1"/>
</dbReference>
<evidence type="ECO:0000256" key="6">
    <source>
        <dbReference type="ARBA" id="ARBA00023186"/>
    </source>
</evidence>
<evidence type="ECO:0000256" key="2">
    <source>
        <dbReference type="ARBA" id="ARBA00009054"/>
    </source>
</evidence>
<dbReference type="SUPFAM" id="SSF58014">
    <property type="entry name" value="Coiled-coil domain of nucleotide exchange factor GrpE"/>
    <property type="match status" value="1"/>
</dbReference>
<comment type="subcellular location">
    <subcellularLocation>
        <location evidence="1">Cytoplasm</location>
    </subcellularLocation>
</comment>
<dbReference type="InterPro" id="IPR009012">
    <property type="entry name" value="GrpE_head"/>
</dbReference>
<dbReference type="GO" id="GO:0042803">
    <property type="term" value="F:protein homodimerization activity"/>
    <property type="evidence" value="ECO:0007669"/>
    <property type="project" value="InterPro"/>
</dbReference>
<evidence type="ECO:0000256" key="11">
    <source>
        <dbReference type="SAM" id="Coils"/>
    </source>
</evidence>
<reference evidence="12" key="2">
    <citation type="journal article" date="2021" name="PeerJ">
        <title>Extensive microbial diversity within the chicken gut microbiome revealed by metagenomics and culture.</title>
        <authorList>
            <person name="Gilroy R."/>
            <person name="Ravi A."/>
            <person name="Getino M."/>
            <person name="Pursley I."/>
            <person name="Horton D.L."/>
            <person name="Alikhan N.F."/>
            <person name="Baker D."/>
            <person name="Gharbi K."/>
            <person name="Hall N."/>
            <person name="Watson M."/>
            <person name="Adriaenssens E.M."/>
            <person name="Foster-Nyarko E."/>
            <person name="Jarju S."/>
            <person name="Secka A."/>
            <person name="Antonio M."/>
            <person name="Oren A."/>
            <person name="Chaudhuri R.R."/>
            <person name="La Ragione R."/>
            <person name="Hildebrand F."/>
            <person name="Pallen M.J."/>
        </authorList>
    </citation>
    <scope>NUCLEOTIDE SEQUENCE</scope>
    <source>
        <strain evidence="12">CHK195-4489</strain>
    </source>
</reference>
<dbReference type="GO" id="GO:0000774">
    <property type="term" value="F:adenyl-nucleotide exchange factor activity"/>
    <property type="evidence" value="ECO:0007669"/>
    <property type="project" value="InterPro"/>
</dbReference>
<dbReference type="EMBL" id="DVMM01000052">
    <property type="protein sequence ID" value="HIU29160.1"/>
    <property type="molecule type" value="Genomic_DNA"/>
</dbReference>
<accession>A0A9D1I8Z8</accession>
<keyword evidence="4" id="KW-0963">Cytoplasm</keyword>
<feature type="non-terminal residue" evidence="12">
    <location>
        <position position="1"/>
    </location>
</feature>
<comment type="similarity">
    <text evidence="2 10">Belongs to the GrpE family.</text>
</comment>
<dbReference type="PANTHER" id="PTHR21237:SF23">
    <property type="entry name" value="GRPE PROTEIN HOMOLOG, MITOCHONDRIAL"/>
    <property type="match status" value="1"/>
</dbReference>
<evidence type="ECO:0000256" key="8">
    <source>
        <dbReference type="ARBA" id="ARBA00072274"/>
    </source>
</evidence>
<dbReference type="NCBIfam" id="NF010738">
    <property type="entry name" value="PRK14140.1"/>
    <property type="match status" value="1"/>
</dbReference>
<dbReference type="AlphaFoldDB" id="A0A9D1I8Z8"/>
<dbReference type="Gene3D" id="3.90.20.20">
    <property type="match status" value="1"/>
</dbReference>
<dbReference type="Proteomes" id="UP000824089">
    <property type="component" value="Unassembled WGS sequence"/>
</dbReference>
<dbReference type="CDD" id="cd00446">
    <property type="entry name" value="GrpE"/>
    <property type="match status" value="1"/>
</dbReference>
<evidence type="ECO:0000313" key="13">
    <source>
        <dbReference type="Proteomes" id="UP000824089"/>
    </source>
</evidence>
<comment type="caution">
    <text evidence="12">The sequence shown here is derived from an EMBL/GenBank/DDBJ whole genome shotgun (WGS) entry which is preliminary data.</text>
</comment>
<dbReference type="PROSITE" id="PS01071">
    <property type="entry name" value="GRPE"/>
    <property type="match status" value="1"/>
</dbReference>
<name>A0A9D1I8Z8_9CLOT</name>
<dbReference type="GO" id="GO:0006457">
    <property type="term" value="P:protein folding"/>
    <property type="evidence" value="ECO:0007669"/>
    <property type="project" value="InterPro"/>
</dbReference>
<dbReference type="PRINTS" id="PR00773">
    <property type="entry name" value="GRPEPROTEIN"/>
</dbReference>
<sequence length="164" mass="18956">KSFLGKKKQNAELGKLQQQNEALKKETEEWKDKYTRLAAEYDNYRKRTAKEIDARYDDAKADVWKNVLGILDDFERAMQAEILPECQNYKDGVALIYKKLSDLMTSSGIEEIKALHEPFNPEMHNAVMHIDSEEAGENEVVEVFMKGYKLGDRVIRHSMVKVAN</sequence>
<dbReference type="Gene3D" id="2.30.22.10">
    <property type="entry name" value="Head domain of nucleotide exchange factor GrpE"/>
    <property type="match status" value="1"/>
</dbReference>
<dbReference type="GO" id="GO:0051082">
    <property type="term" value="F:unfolded protein binding"/>
    <property type="evidence" value="ECO:0007669"/>
    <property type="project" value="TreeGrafter"/>
</dbReference>
<evidence type="ECO:0000256" key="10">
    <source>
        <dbReference type="RuleBase" id="RU004478"/>
    </source>
</evidence>
<evidence type="ECO:0000256" key="7">
    <source>
        <dbReference type="ARBA" id="ARBA00053401"/>
    </source>
</evidence>
<dbReference type="Pfam" id="PF01025">
    <property type="entry name" value="GrpE"/>
    <property type="match status" value="1"/>
</dbReference>
<evidence type="ECO:0000256" key="9">
    <source>
        <dbReference type="RuleBase" id="RU000639"/>
    </source>
</evidence>
<evidence type="ECO:0000313" key="12">
    <source>
        <dbReference type="EMBL" id="HIU29160.1"/>
    </source>
</evidence>
<dbReference type="GO" id="GO:0051087">
    <property type="term" value="F:protein-folding chaperone binding"/>
    <property type="evidence" value="ECO:0007669"/>
    <property type="project" value="InterPro"/>
</dbReference>
<dbReference type="PANTHER" id="PTHR21237">
    <property type="entry name" value="GRPE PROTEIN"/>
    <property type="match status" value="1"/>
</dbReference>
<comment type="subunit">
    <text evidence="3">Homodimer.</text>
</comment>